<keyword evidence="3" id="KW-1185">Reference proteome</keyword>
<dbReference type="PANTHER" id="PTHR36384">
    <property type="entry name" value="SAWADEE PROTEIN"/>
    <property type="match status" value="1"/>
</dbReference>
<evidence type="ECO:0000256" key="1">
    <source>
        <dbReference type="SAM" id="MobiDB-lite"/>
    </source>
</evidence>
<evidence type="ECO:0000313" key="2">
    <source>
        <dbReference type="EMBL" id="WJZ99761.1"/>
    </source>
</evidence>
<accession>A0ABY9CZ17</accession>
<dbReference type="EMBL" id="CP126659">
    <property type="protein sequence ID" value="WJZ99761.1"/>
    <property type="molecule type" value="Genomic_DNA"/>
</dbReference>
<sequence>MKKSREKIKTPSINSASEGGEKRTMETSSANQSLSVDGTYEGRLNNHPEVTEPDRGNTTDTYIEEFDRQQYQIIIENMEKDLGSLTIVQFIYEQIHLTPEVYIVPSFLTHFHPSGIVIVNGREELKKLSSFLSNPDHMIISPRGRPWVMAEEPRSIKEKPFMNWTPFPQGGNAVKVVHSGTEEYKRAKRLWDLYMDYRKQVALEHRNYERLVQRVAATDSGSCVRQL</sequence>
<feature type="region of interest" description="Disordered" evidence="1">
    <location>
        <begin position="1"/>
        <end position="59"/>
    </location>
</feature>
<proteinExistence type="predicted"/>
<dbReference type="PANTHER" id="PTHR36384:SF1">
    <property type="entry name" value="SAWADEE PROTEIN"/>
    <property type="match status" value="1"/>
</dbReference>
<name>A0ABY9CZ17_VITVI</name>
<feature type="compositionally biased region" description="Basic and acidic residues" evidence="1">
    <location>
        <begin position="44"/>
        <end position="57"/>
    </location>
</feature>
<evidence type="ECO:0000313" key="3">
    <source>
        <dbReference type="Proteomes" id="UP001227230"/>
    </source>
</evidence>
<gene>
    <name evidence="2" type="ORF">VitviT2T_018177</name>
</gene>
<protein>
    <submittedName>
        <fullName evidence="2">Uncharacterized protein</fullName>
    </submittedName>
</protein>
<dbReference type="Proteomes" id="UP001227230">
    <property type="component" value="Chromosome 12"/>
</dbReference>
<reference evidence="2 3" key="1">
    <citation type="journal article" date="2023" name="Hortic Res">
        <title>The complete reference genome for grapevine (Vitis vinifera L.) genetics and breeding.</title>
        <authorList>
            <person name="Shi X."/>
            <person name="Cao S."/>
            <person name="Wang X."/>
            <person name="Huang S."/>
            <person name="Wang Y."/>
            <person name="Liu Z."/>
            <person name="Liu W."/>
            <person name="Leng X."/>
            <person name="Peng Y."/>
            <person name="Wang N."/>
            <person name="Wang Y."/>
            <person name="Ma Z."/>
            <person name="Xu X."/>
            <person name="Zhang F."/>
            <person name="Xue H."/>
            <person name="Zhong H."/>
            <person name="Wang Y."/>
            <person name="Zhang K."/>
            <person name="Velt A."/>
            <person name="Avia K."/>
            <person name="Holtgrawe D."/>
            <person name="Grimplet J."/>
            <person name="Matus J.T."/>
            <person name="Ware D."/>
            <person name="Wu X."/>
            <person name="Wang H."/>
            <person name="Liu C."/>
            <person name="Fang Y."/>
            <person name="Rustenholz C."/>
            <person name="Cheng Z."/>
            <person name="Xiao H."/>
            <person name="Zhou Y."/>
        </authorList>
    </citation>
    <scope>NUCLEOTIDE SEQUENCE [LARGE SCALE GENOMIC DNA]</scope>
    <source>
        <strain evidence="3">cv. Pinot noir / PN40024</strain>
        <tissue evidence="2">Leaf</tissue>
    </source>
</reference>
<organism evidence="2 3">
    <name type="scientific">Vitis vinifera</name>
    <name type="common">Grape</name>
    <dbReference type="NCBI Taxonomy" id="29760"/>
    <lineage>
        <taxon>Eukaryota</taxon>
        <taxon>Viridiplantae</taxon>
        <taxon>Streptophyta</taxon>
        <taxon>Embryophyta</taxon>
        <taxon>Tracheophyta</taxon>
        <taxon>Spermatophyta</taxon>
        <taxon>Magnoliopsida</taxon>
        <taxon>eudicotyledons</taxon>
        <taxon>Gunneridae</taxon>
        <taxon>Pentapetalae</taxon>
        <taxon>rosids</taxon>
        <taxon>Vitales</taxon>
        <taxon>Vitaceae</taxon>
        <taxon>Viteae</taxon>
        <taxon>Vitis</taxon>
    </lineage>
</organism>
<feature type="compositionally biased region" description="Polar residues" evidence="1">
    <location>
        <begin position="26"/>
        <end position="36"/>
    </location>
</feature>